<dbReference type="Proteomes" id="UP000784294">
    <property type="component" value="Unassembled WGS sequence"/>
</dbReference>
<comment type="caution">
    <text evidence="2">The sequence shown here is derived from an EMBL/GenBank/DDBJ whole genome shotgun (WGS) entry which is preliminary data.</text>
</comment>
<dbReference type="AlphaFoldDB" id="A0A448XJC7"/>
<reference evidence="2" key="1">
    <citation type="submission" date="2018-11" db="EMBL/GenBank/DDBJ databases">
        <authorList>
            <consortium name="Pathogen Informatics"/>
        </authorList>
    </citation>
    <scope>NUCLEOTIDE SEQUENCE</scope>
</reference>
<accession>A0A448XJC7</accession>
<feature type="region of interest" description="Disordered" evidence="1">
    <location>
        <begin position="242"/>
        <end position="301"/>
    </location>
</feature>
<dbReference type="EMBL" id="CAAALY010256823">
    <property type="protein sequence ID" value="VEL38079.1"/>
    <property type="molecule type" value="Genomic_DNA"/>
</dbReference>
<keyword evidence="3" id="KW-1185">Reference proteome</keyword>
<dbReference type="OrthoDB" id="411372at2759"/>
<protein>
    <submittedName>
        <fullName evidence="2">Uncharacterized protein</fullName>
    </submittedName>
</protein>
<feature type="compositionally biased region" description="Acidic residues" evidence="1">
    <location>
        <begin position="247"/>
        <end position="260"/>
    </location>
</feature>
<evidence type="ECO:0000313" key="2">
    <source>
        <dbReference type="EMBL" id="VEL38079.1"/>
    </source>
</evidence>
<organism evidence="2 3">
    <name type="scientific">Protopolystoma xenopodis</name>
    <dbReference type="NCBI Taxonomy" id="117903"/>
    <lineage>
        <taxon>Eukaryota</taxon>
        <taxon>Metazoa</taxon>
        <taxon>Spiralia</taxon>
        <taxon>Lophotrochozoa</taxon>
        <taxon>Platyhelminthes</taxon>
        <taxon>Monogenea</taxon>
        <taxon>Polyopisthocotylea</taxon>
        <taxon>Polystomatidea</taxon>
        <taxon>Polystomatidae</taxon>
        <taxon>Protopolystoma</taxon>
    </lineage>
</organism>
<proteinExistence type="predicted"/>
<evidence type="ECO:0000256" key="1">
    <source>
        <dbReference type="SAM" id="MobiDB-lite"/>
    </source>
</evidence>
<gene>
    <name evidence="2" type="ORF">PXEA_LOCUS31519</name>
</gene>
<sequence length="457" mass="51648">MDAYSNSDEHINLKSNNSRPTSDLIQAFDKHYLEMYPNRYLEKAVSPKSEADSLSECLIQRLKIQDTDLSTSRRSYVRRPTRFTVKLQTASKDEISRLSAGDIDYLLKRFPPNLVQLIGDSDGGTTFSLLFKPTDPDWPFLVQGLTLSLNFHKEYPLHPLLIEVLPNRAIPEILLSHLGASITSWISVKHEGMLADGILENYLSQFFSWFDRNLAELFMSGFKKYQDSLLKSPSREAAIPLLRNADDEGCENEDDGEDEYELKSGPDSDSNSDSSSDPSNIESESVVIVSSNTASSEKEKSRVQQNLDVFTEHDSTHGQSLRLAKFNLKGRAGTFLFTDLVVLVVCERCRLEFEWRFDLPITKPTPSGISSVNKPSVPDQQFQSRPRWISCARCHHEFGLIFNAQIAHSFSDIAGYIHLRGCGIKDVLSRRASALLQCTGCCSSVKLKFVDYYRLLY</sequence>
<evidence type="ECO:0000313" key="3">
    <source>
        <dbReference type="Proteomes" id="UP000784294"/>
    </source>
</evidence>
<name>A0A448XJC7_9PLAT</name>
<feature type="compositionally biased region" description="Low complexity" evidence="1">
    <location>
        <begin position="267"/>
        <end position="292"/>
    </location>
</feature>